<accession>U7QXC0</accession>
<keyword evidence="2" id="KW-1185">Reference proteome</keyword>
<dbReference type="AlphaFoldDB" id="U7QXC0"/>
<dbReference type="EMBL" id="AXDT01000114">
    <property type="protein sequence ID" value="ERT12694.1"/>
    <property type="molecule type" value="Genomic_DNA"/>
</dbReference>
<gene>
    <name evidence="1" type="ORF">O185_12825</name>
</gene>
<sequence>MFFMIYLFVIFENLCNCSFISIKLDERFGILFIQIAVISLSIDMPVQLINSRL</sequence>
<evidence type="ECO:0000313" key="1">
    <source>
        <dbReference type="EMBL" id="ERT12694.1"/>
    </source>
</evidence>
<reference evidence="1 2" key="1">
    <citation type="submission" date="2013-10" db="EMBL/GenBank/DDBJ databases">
        <title>Whole Genome Shotgun Sequence of Photorhabdus temperata J3.</title>
        <authorList>
            <person name="Park G.-S."/>
            <person name="Hong S.-J."/>
            <person name="Shin J.-H."/>
        </authorList>
    </citation>
    <scope>NUCLEOTIDE SEQUENCE [LARGE SCALE GENOMIC DNA]</scope>
    <source>
        <strain evidence="1 2">J3</strain>
    </source>
</reference>
<dbReference type="Proteomes" id="UP000017133">
    <property type="component" value="Unassembled WGS sequence"/>
</dbReference>
<protein>
    <submittedName>
        <fullName evidence="1">Uncharacterized protein</fullName>
    </submittedName>
</protein>
<proteinExistence type="predicted"/>
<organism evidence="1 2">
    <name type="scientific">Photorhabdus temperata J3</name>
    <dbReference type="NCBI Taxonomy" id="1389415"/>
    <lineage>
        <taxon>Bacteria</taxon>
        <taxon>Pseudomonadati</taxon>
        <taxon>Pseudomonadota</taxon>
        <taxon>Gammaproteobacteria</taxon>
        <taxon>Enterobacterales</taxon>
        <taxon>Morganellaceae</taxon>
        <taxon>Photorhabdus</taxon>
    </lineage>
</organism>
<comment type="caution">
    <text evidence="1">The sequence shown here is derived from an EMBL/GenBank/DDBJ whole genome shotgun (WGS) entry which is preliminary data.</text>
</comment>
<name>U7QXC0_PHOTE</name>
<evidence type="ECO:0000313" key="2">
    <source>
        <dbReference type="Proteomes" id="UP000017133"/>
    </source>
</evidence>